<organism evidence="5">
    <name type="scientific">Rosellinia necatrix</name>
    <name type="common">White root-rot fungus</name>
    <dbReference type="NCBI Taxonomy" id="77044"/>
    <lineage>
        <taxon>Eukaryota</taxon>
        <taxon>Fungi</taxon>
        <taxon>Dikarya</taxon>
        <taxon>Ascomycota</taxon>
        <taxon>Pezizomycotina</taxon>
        <taxon>Sordariomycetes</taxon>
        <taxon>Xylariomycetidae</taxon>
        <taxon>Xylariales</taxon>
        <taxon>Xylariaceae</taxon>
        <taxon>Rosellinia</taxon>
    </lineage>
</organism>
<dbReference type="Pfam" id="PF00107">
    <property type="entry name" value="ADH_zinc_N"/>
    <property type="match status" value="1"/>
</dbReference>
<dbReference type="EMBL" id="DF977455">
    <property type="protein sequence ID" value="GAP85469.1"/>
    <property type="molecule type" value="Genomic_DNA"/>
</dbReference>
<dbReference type="OMA" id="ARYPDEN"/>
<dbReference type="InterPro" id="IPR047122">
    <property type="entry name" value="Trans-enoyl_RdTase-like"/>
</dbReference>
<dbReference type="Gene3D" id="3.90.180.10">
    <property type="entry name" value="Medium-chain alcohol dehydrogenases, catalytic domain"/>
    <property type="match status" value="1"/>
</dbReference>
<dbReference type="Proteomes" id="UP000054516">
    <property type="component" value="Unassembled WGS sequence"/>
</dbReference>
<comment type="similarity">
    <text evidence="1">Belongs to the zinc-containing alcohol dehydrogenase family.</text>
</comment>
<reference evidence="5" key="1">
    <citation type="submission" date="2016-03" db="EMBL/GenBank/DDBJ databases">
        <title>Draft genome sequence of Rosellinia necatrix.</title>
        <authorList>
            <person name="Kanematsu S."/>
        </authorList>
    </citation>
    <scope>NUCLEOTIDE SEQUENCE [LARGE SCALE GENOMIC DNA]</scope>
    <source>
        <strain evidence="5">W97</strain>
    </source>
</reference>
<keyword evidence="2" id="KW-0560">Oxidoreductase</keyword>
<evidence type="ECO:0000313" key="5">
    <source>
        <dbReference type="EMBL" id="GAP85469.1"/>
    </source>
</evidence>
<dbReference type="PANTHER" id="PTHR45348">
    <property type="entry name" value="HYPOTHETICAL OXIDOREDUCTASE (EUROFUNG)"/>
    <property type="match status" value="1"/>
</dbReference>
<dbReference type="SMART" id="SM00829">
    <property type="entry name" value="PKS_ER"/>
    <property type="match status" value="1"/>
</dbReference>
<protein>
    <submittedName>
        <fullName evidence="5">Putative zinc-binding oxidoreductase</fullName>
    </submittedName>
</protein>
<dbReference type="GO" id="GO:0016651">
    <property type="term" value="F:oxidoreductase activity, acting on NAD(P)H"/>
    <property type="evidence" value="ECO:0007669"/>
    <property type="project" value="InterPro"/>
</dbReference>
<proteinExistence type="inferred from homology"/>
<dbReference type="PANTHER" id="PTHR45348:SF2">
    <property type="entry name" value="ZINC-TYPE ALCOHOL DEHYDROGENASE-LIKE PROTEIN C2E1P3.01"/>
    <property type="match status" value="1"/>
</dbReference>
<dbReference type="InterPro" id="IPR020843">
    <property type="entry name" value="ER"/>
</dbReference>
<feature type="region of interest" description="Disordered" evidence="3">
    <location>
        <begin position="326"/>
        <end position="350"/>
    </location>
</feature>
<keyword evidence="6" id="KW-1185">Reference proteome</keyword>
<feature type="domain" description="Enoyl reductase (ER)" evidence="4">
    <location>
        <begin position="13"/>
        <end position="286"/>
    </location>
</feature>
<dbReference type="InterPro" id="IPR011032">
    <property type="entry name" value="GroES-like_sf"/>
</dbReference>
<name>A0A1W2TC19_ROSNE</name>
<dbReference type="SUPFAM" id="SSF50129">
    <property type="entry name" value="GroES-like"/>
    <property type="match status" value="1"/>
</dbReference>
<dbReference type="STRING" id="77044.A0A1W2TC19"/>
<dbReference type="InterPro" id="IPR036291">
    <property type="entry name" value="NAD(P)-bd_dom_sf"/>
</dbReference>
<evidence type="ECO:0000256" key="3">
    <source>
        <dbReference type="SAM" id="MobiDB-lite"/>
    </source>
</evidence>
<evidence type="ECO:0000313" key="6">
    <source>
        <dbReference type="Proteomes" id="UP000054516"/>
    </source>
</evidence>
<dbReference type="OrthoDB" id="48317at2759"/>
<dbReference type="Pfam" id="PF08240">
    <property type="entry name" value="ADH_N"/>
    <property type="match status" value="1"/>
</dbReference>
<dbReference type="SUPFAM" id="SSF51735">
    <property type="entry name" value="NAD(P)-binding Rossmann-fold domains"/>
    <property type="match status" value="1"/>
</dbReference>
<dbReference type="Gene3D" id="3.40.50.720">
    <property type="entry name" value="NAD(P)-binding Rossmann-like Domain"/>
    <property type="match status" value="1"/>
</dbReference>
<dbReference type="InterPro" id="IPR013149">
    <property type="entry name" value="ADH-like_C"/>
</dbReference>
<evidence type="ECO:0000256" key="1">
    <source>
        <dbReference type="ARBA" id="ARBA00008072"/>
    </source>
</evidence>
<dbReference type="AlphaFoldDB" id="A0A1W2TC19"/>
<evidence type="ECO:0000256" key="2">
    <source>
        <dbReference type="ARBA" id="ARBA00023002"/>
    </source>
</evidence>
<gene>
    <name evidence="5" type="ORF">SAMD00023353_1000320</name>
</gene>
<accession>A0A1W2TC19</accession>
<dbReference type="CDD" id="cd08249">
    <property type="entry name" value="enoyl_reductase_like"/>
    <property type="match status" value="1"/>
</dbReference>
<evidence type="ECO:0000259" key="4">
    <source>
        <dbReference type="SMART" id="SM00829"/>
    </source>
</evidence>
<sequence length="350" mass="37158">MEDNYAAILMRIGRKPFNVEETDARYPDENEIVIKNAAVSINPIDGLMQNGEAVNMTIPAVLGADVAGEVVEVGSQVTRFSVGDRVMGHALRLATDDDRHAGFQNHTVLWPNMATKIPPSLSYEDAATMPLGISTAAAALFQKESLGLERDGRPRDEWVIVAGATGNVGSHGVRLASAAGYKVLGTASASSFNLARTLGATDLVDYRTPDLAGELARRLAGQKIAGAFDAGGKRDSILPVVQAVAKCDGKKVVSSVADELSSKDIPNGVTVVPIFAIAIREGDVGEWVWGEFLPNVLSNGKYYLPYPRARVFGNGLDQIQAAMDNEEKKDDGTGKPGRAPAGQKTVVTLK</sequence>
<dbReference type="InterPro" id="IPR013154">
    <property type="entry name" value="ADH-like_N"/>
</dbReference>